<evidence type="ECO:0000313" key="2">
    <source>
        <dbReference type="Proteomes" id="UP000831701"/>
    </source>
</evidence>
<protein>
    <submittedName>
        <fullName evidence="1">Uncharacterized protein</fullName>
    </submittedName>
</protein>
<dbReference type="EMBL" id="CM041532">
    <property type="protein sequence ID" value="KAI3375566.1"/>
    <property type="molecule type" value="Genomic_DNA"/>
</dbReference>
<gene>
    <name evidence="1" type="ORF">L3Q82_003896</name>
</gene>
<accession>A0ACB8X625</accession>
<sequence>MAILKDQSYMSVNSSSSLPLPPLCPILPVVPVCIMTPPSSFIYTSFFITNILLLLPLSILILYLGLKQWRRQSSASTAAMSHSDIFTYHLVAVEMIGVFGFILCCCGIIGENLWILWVGLFFWTLIWFGETFFHVLTCVERYLAVVHPITYLSLRGERGIRVRNISIGCVWLLSIGGGCLTISVNAYLIVFLCLLVSSLVVISFCSLSVLCVLIRPGPGEQGGDRKNVDKSKLRAFYTIMAILGMLLMRFGTNLLWIGLNALTESPVFCVVFSCGTWLNLPSSLVLPLLFLHRTGTFACCKTK</sequence>
<organism evidence="1 2">
    <name type="scientific">Scortum barcoo</name>
    <name type="common">barcoo grunter</name>
    <dbReference type="NCBI Taxonomy" id="214431"/>
    <lineage>
        <taxon>Eukaryota</taxon>
        <taxon>Metazoa</taxon>
        <taxon>Chordata</taxon>
        <taxon>Craniata</taxon>
        <taxon>Vertebrata</taxon>
        <taxon>Euteleostomi</taxon>
        <taxon>Actinopterygii</taxon>
        <taxon>Neopterygii</taxon>
        <taxon>Teleostei</taxon>
        <taxon>Neoteleostei</taxon>
        <taxon>Acanthomorphata</taxon>
        <taxon>Eupercaria</taxon>
        <taxon>Centrarchiformes</taxon>
        <taxon>Terapontoidei</taxon>
        <taxon>Terapontidae</taxon>
        <taxon>Scortum</taxon>
    </lineage>
</organism>
<comment type="caution">
    <text evidence="1">The sequence shown here is derived from an EMBL/GenBank/DDBJ whole genome shotgun (WGS) entry which is preliminary data.</text>
</comment>
<name>A0ACB8X625_9TELE</name>
<keyword evidence="2" id="KW-1185">Reference proteome</keyword>
<proteinExistence type="predicted"/>
<dbReference type="Proteomes" id="UP000831701">
    <property type="component" value="Chromosome 2"/>
</dbReference>
<evidence type="ECO:0000313" key="1">
    <source>
        <dbReference type="EMBL" id="KAI3375566.1"/>
    </source>
</evidence>
<reference evidence="1" key="1">
    <citation type="submission" date="2022-04" db="EMBL/GenBank/DDBJ databases">
        <title>Jade perch genome.</title>
        <authorList>
            <person name="Chao B."/>
        </authorList>
    </citation>
    <scope>NUCLEOTIDE SEQUENCE</scope>
    <source>
        <strain evidence="1">CB-2022</strain>
    </source>
</reference>